<dbReference type="GO" id="GO:0016757">
    <property type="term" value="F:glycosyltransferase activity"/>
    <property type="evidence" value="ECO:0007669"/>
    <property type="project" value="UniProtKB-UniRule"/>
</dbReference>
<name>A0A3B3TQS4_9TELE</name>
<evidence type="ECO:0000313" key="9">
    <source>
        <dbReference type="Ensembl" id="ENSPLAP00000002967.1"/>
    </source>
</evidence>
<evidence type="ECO:0000256" key="1">
    <source>
        <dbReference type="ARBA" id="ARBA00004167"/>
    </source>
</evidence>
<reference evidence="9" key="1">
    <citation type="submission" date="2025-08" db="UniProtKB">
        <authorList>
            <consortium name="Ensembl"/>
        </authorList>
    </citation>
    <scope>IDENTIFICATION</scope>
</reference>
<keyword evidence="7" id="KW-0472">Membrane</keyword>
<reference evidence="9" key="2">
    <citation type="submission" date="2025-09" db="UniProtKB">
        <authorList>
            <consortium name="Ensembl"/>
        </authorList>
    </citation>
    <scope>IDENTIFICATION</scope>
</reference>
<dbReference type="Ensembl" id="ENSPLAT00000012152.1">
    <property type="protein sequence ID" value="ENSPLAP00000002967.1"/>
    <property type="gene ID" value="ENSPLAG00000004383.1"/>
</dbReference>
<keyword evidence="5" id="KW-0812">Transmembrane</keyword>
<dbReference type="Proteomes" id="UP000261500">
    <property type="component" value="Unplaced"/>
</dbReference>
<evidence type="ECO:0000256" key="3">
    <source>
        <dbReference type="ARBA" id="ARBA00022676"/>
    </source>
</evidence>
<dbReference type="PANTHER" id="PTHR21461">
    <property type="entry name" value="GLYCOSYLTRANSFERASE FAMILY 92 PROTEIN"/>
    <property type="match status" value="1"/>
</dbReference>
<organism evidence="9 10">
    <name type="scientific">Poecilia latipinna</name>
    <name type="common">sailfin molly</name>
    <dbReference type="NCBI Taxonomy" id="48699"/>
    <lineage>
        <taxon>Eukaryota</taxon>
        <taxon>Metazoa</taxon>
        <taxon>Chordata</taxon>
        <taxon>Craniata</taxon>
        <taxon>Vertebrata</taxon>
        <taxon>Euteleostomi</taxon>
        <taxon>Actinopterygii</taxon>
        <taxon>Neopterygii</taxon>
        <taxon>Teleostei</taxon>
        <taxon>Neoteleostei</taxon>
        <taxon>Acanthomorphata</taxon>
        <taxon>Ovalentaria</taxon>
        <taxon>Atherinomorphae</taxon>
        <taxon>Cyprinodontiformes</taxon>
        <taxon>Poeciliidae</taxon>
        <taxon>Poeciliinae</taxon>
        <taxon>Poecilia</taxon>
    </lineage>
</organism>
<dbReference type="Pfam" id="PF01697">
    <property type="entry name" value="Glyco_transf_92"/>
    <property type="match status" value="1"/>
</dbReference>
<comment type="subcellular location">
    <subcellularLocation>
        <location evidence="1">Membrane</location>
        <topology evidence="1">Single-pass membrane protein</topology>
    </subcellularLocation>
</comment>
<evidence type="ECO:0000313" key="10">
    <source>
        <dbReference type="Proteomes" id="UP000261500"/>
    </source>
</evidence>
<accession>A0A3B3TQS4</accession>
<dbReference type="GeneTree" id="ENSGT00530000064359"/>
<sequence>LAVLRGQPASLVRVNGSRTLLISAYLEHRTRTKKVCWFRVTELHVSRASVDIHWDHFGFPYGMADVSCPLPPACQAPTHVAVTSAAIRNPGTAALTCFVLQLVQSLEMLQFLGVNRVVVYKTNCSAETQRVLDYYSDKGLVEVVPWSLSEYLKVSRRAKPDQDPGDIHYFGQIPALNDCLYRSMYRSKYVALHDPDEFILPQTVNSEFALTPPAPQTLPQLDRWQNVSGVNILNHVYIEPAPQKPVFNNYKIITNPRSVYSVTVHGVLRSRGSKAVTDCILCCRPRRQTELKPEQLIYDGRLLKYSGRLVSAVNGVLRDNGLLPKDAM</sequence>
<dbReference type="GO" id="GO:0016020">
    <property type="term" value="C:membrane"/>
    <property type="evidence" value="ECO:0007669"/>
    <property type="project" value="UniProtKB-SubCell"/>
</dbReference>
<evidence type="ECO:0000256" key="6">
    <source>
        <dbReference type="ARBA" id="ARBA00022989"/>
    </source>
</evidence>
<keyword evidence="6" id="KW-1133">Transmembrane helix</keyword>
<dbReference type="AlphaFoldDB" id="A0A3B3TQS4"/>
<protein>
    <recommendedName>
        <fullName evidence="8">Glycosyltransferase family 92 protein</fullName>
        <ecNumber evidence="8">2.4.1.-</ecNumber>
    </recommendedName>
</protein>
<comment type="similarity">
    <text evidence="2 8">Belongs to the glycosyltransferase 92 family.</text>
</comment>
<dbReference type="GO" id="GO:0005737">
    <property type="term" value="C:cytoplasm"/>
    <property type="evidence" value="ECO:0007669"/>
    <property type="project" value="TreeGrafter"/>
</dbReference>
<evidence type="ECO:0000256" key="8">
    <source>
        <dbReference type="RuleBase" id="RU366017"/>
    </source>
</evidence>
<evidence type="ECO:0000256" key="7">
    <source>
        <dbReference type="ARBA" id="ARBA00023136"/>
    </source>
</evidence>
<evidence type="ECO:0000256" key="5">
    <source>
        <dbReference type="ARBA" id="ARBA00022692"/>
    </source>
</evidence>
<keyword evidence="4 8" id="KW-0808">Transferase</keyword>
<dbReference type="PANTHER" id="PTHR21461:SF52">
    <property type="entry name" value="GLYCOSYLTRANSFERASE FAMILY 92 PROTEIN"/>
    <property type="match status" value="1"/>
</dbReference>
<keyword evidence="10" id="KW-1185">Reference proteome</keyword>
<keyword evidence="3 8" id="KW-0328">Glycosyltransferase</keyword>
<dbReference type="EC" id="2.4.1.-" evidence="8"/>
<evidence type="ECO:0000256" key="4">
    <source>
        <dbReference type="ARBA" id="ARBA00022679"/>
    </source>
</evidence>
<evidence type="ECO:0000256" key="2">
    <source>
        <dbReference type="ARBA" id="ARBA00007647"/>
    </source>
</evidence>
<dbReference type="InterPro" id="IPR008166">
    <property type="entry name" value="Glyco_transf_92"/>
</dbReference>
<proteinExistence type="inferred from homology"/>